<reference evidence="7" key="1">
    <citation type="submission" date="2021-02" db="EMBL/GenBank/DDBJ databases">
        <authorList>
            <person name="Nowell W R."/>
        </authorList>
    </citation>
    <scope>NUCLEOTIDE SEQUENCE</scope>
</reference>
<organism evidence="7 9">
    <name type="scientific">Didymodactylos carnosus</name>
    <dbReference type="NCBI Taxonomy" id="1234261"/>
    <lineage>
        <taxon>Eukaryota</taxon>
        <taxon>Metazoa</taxon>
        <taxon>Spiralia</taxon>
        <taxon>Gnathifera</taxon>
        <taxon>Rotifera</taxon>
        <taxon>Eurotatoria</taxon>
        <taxon>Bdelloidea</taxon>
        <taxon>Philodinida</taxon>
        <taxon>Philodinidae</taxon>
        <taxon>Didymodactylos</taxon>
    </lineage>
</organism>
<dbReference type="InterPro" id="IPR006094">
    <property type="entry name" value="Oxid_FAD_bind_N"/>
</dbReference>
<dbReference type="Pfam" id="PF01565">
    <property type="entry name" value="FAD_binding_4"/>
    <property type="match status" value="1"/>
</dbReference>
<evidence type="ECO:0000313" key="7">
    <source>
        <dbReference type="EMBL" id="CAF1276689.1"/>
    </source>
</evidence>
<dbReference type="AlphaFoldDB" id="A0A815BUV0"/>
<evidence type="ECO:0000259" key="6">
    <source>
        <dbReference type="Pfam" id="PF01565"/>
    </source>
</evidence>
<dbReference type="Gene3D" id="3.30.465.10">
    <property type="match status" value="1"/>
</dbReference>
<keyword evidence="4" id="KW-0274">FAD</keyword>
<dbReference type="SUPFAM" id="SSF56176">
    <property type="entry name" value="FAD-binding/transporter-associated domain-like"/>
    <property type="match status" value="1"/>
</dbReference>
<dbReference type="EMBL" id="CAJNOQ010011430">
    <property type="protein sequence ID" value="CAF1276689.1"/>
    <property type="molecule type" value="Genomic_DNA"/>
</dbReference>
<evidence type="ECO:0000256" key="3">
    <source>
        <dbReference type="ARBA" id="ARBA00022630"/>
    </source>
</evidence>
<dbReference type="GO" id="GO:0016491">
    <property type="term" value="F:oxidoreductase activity"/>
    <property type="evidence" value="ECO:0007669"/>
    <property type="project" value="UniProtKB-KW"/>
</dbReference>
<dbReference type="Proteomes" id="UP000663829">
    <property type="component" value="Unassembled WGS sequence"/>
</dbReference>
<sequence>MFPGGSCPTVSIGGLTLDGGIGFLSRKYGLTCDLLCELEIVLADGSTVTASNNNEYNDLFWACKGAARLLYGGAMSRMRLCDTAFYHQQALFSGQFLVRWHRHEGEGPCTSWITNFYDEMRPYVGPYAYANYGDGDLDDYGVAY</sequence>
<dbReference type="PANTHER" id="PTHR42973:SF39">
    <property type="entry name" value="FAD-BINDING PCMH-TYPE DOMAIN-CONTAINING PROTEIN"/>
    <property type="match status" value="1"/>
</dbReference>
<evidence type="ECO:0000313" key="8">
    <source>
        <dbReference type="EMBL" id="CAF4068740.1"/>
    </source>
</evidence>
<comment type="caution">
    <text evidence="7">The sequence shown here is derived from an EMBL/GenBank/DDBJ whole genome shotgun (WGS) entry which is preliminary data.</text>
</comment>
<accession>A0A815BUV0</accession>
<dbReference type="PANTHER" id="PTHR42973">
    <property type="entry name" value="BINDING OXIDOREDUCTASE, PUTATIVE (AFU_ORTHOLOGUE AFUA_1G17690)-RELATED"/>
    <property type="match status" value="1"/>
</dbReference>
<evidence type="ECO:0000313" key="9">
    <source>
        <dbReference type="Proteomes" id="UP000663829"/>
    </source>
</evidence>
<keyword evidence="3" id="KW-0285">Flavoprotein</keyword>
<dbReference type="InterPro" id="IPR050416">
    <property type="entry name" value="FAD-linked_Oxidoreductase"/>
</dbReference>
<evidence type="ECO:0000256" key="1">
    <source>
        <dbReference type="ARBA" id="ARBA00001974"/>
    </source>
</evidence>
<dbReference type="Proteomes" id="UP000681722">
    <property type="component" value="Unassembled WGS sequence"/>
</dbReference>
<dbReference type="OrthoDB" id="9983560at2759"/>
<comment type="cofactor">
    <cofactor evidence="1">
        <name>FAD</name>
        <dbReference type="ChEBI" id="CHEBI:57692"/>
    </cofactor>
</comment>
<dbReference type="InterPro" id="IPR036318">
    <property type="entry name" value="FAD-bd_PCMH-like_sf"/>
</dbReference>
<gene>
    <name evidence="7" type="ORF">GPM918_LOCUS27354</name>
    <name evidence="8" type="ORF">SRO942_LOCUS27662</name>
</gene>
<keyword evidence="9" id="KW-1185">Reference proteome</keyword>
<name>A0A815BUV0_9BILA</name>
<keyword evidence="5" id="KW-0560">Oxidoreductase</keyword>
<dbReference type="InterPro" id="IPR016169">
    <property type="entry name" value="FAD-bd_PCMH_sub2"/>
</dbReference>
<feature type="domain" description="FAD linked oxidase N-terminal" evidence="6">
    <location>
        <begin position="4"/>
        <end position="50"/>
    </location>
</feature>
<dbReference type="EMBL" id="CAJOBC010025840">
    <property type="protein sequence ID" value="CAF4068740.1"/>
    <property type="molecule type" value="Genomic_DNA"/>
</dbReference>
<comment type="similarity">
    <text evidence="2">Belongs to the oxygen-dependent FAD-linked oxidoreductase family.</text>
</comment>
<evidence type="ECO:0000256" key="5">
    <source>
        <dbReference type="ARBA" id="ARBA00023002"/>
    </source>
</evidence>
<proteinExistence type="inferred from homology"/>
<dbReference type="GO" id="GO:0050660">
    <property type="term" value="F:flavin adenine dinucleotide binding"/>
    <property type="evidence" value="ECO:0007669"/>
    <property type="project" value="InterPro"/>
</dbReference>
<evidence type="ECO:0000256" key="4">
    <source>
        <dbReference type="ARBA" id="ARBA00022827"/>
    </source>
</evidence>
<dbReference type="Gene3D" id="3.40.462.20">
    <property type="match status" value="1"/>
</dbReference>
<evidence type="ECO:0000256" key="2">
    <source>
        <dbReference type="ARBA" id="ARBA00005466"/>
    </source>
</evidence>
<protein>
    <recommendedName>
        <fullName evidence="6">FAD linked oxidase N-terminal domain-containing protein</fullName>
    </recommendedName>
</protein>